<dbReference type="Proteomes" id="UP001303647">
    <property type="component" value="Unassembled WGS sequence"/>
</dbReference>
<accession>A0AAN7CNJ5</accession>
<evidence type="ECO:0000256" key="3">
    <source>
        <dbReference type="ARBA" id="ARBA00022679"/>
    </source>
</evidence>
<reference evidence="5" key="2">
    <citation type="submission" date="2023-05" db="EMBL/GenBank/DDBJ databases">
        <authorList>
            <consortium name="Lawrence Berkeley National Laboratory"/>
            <person name="Steindorff A."/>
            <person name="Hensen N."/>
            <person name="Bonometti L."/>
            <person name="Westerberg I."/>
            <person name="Brannstrom I.O."/>
            <person name="Guillou S."/>
            <person name="Cros-Aarteil S."/>
            <person name="Calhoun S."/>
            <person name="Haridas S."/>
            <person name="Kuo A."/>
            <person name="Mondo S."/>
            <person name="Pangilinan J."/>
            <person name="Riley R."/>
            <person name="Labutti K."/>
            <person name="Andreopoulos B."/>
            <person name="Lipzen A."/>
            <person name="Chen C."/>
            <person name="Yanf M."/>
            <person name="Daum C."/>
            <person name="Ng V."/>
            <person name="Clum A."/>
            <person name="Ohm R."/>
            <person name="Martin F."/>
            <person name="Silar P."/>
            <person name="Natvig D."/>
            <person name="Lalanne C."/>
            <person name="Gautier V."/>
            <person name="Ament-Velasquez S.L."/>
            <person name="Kruys A."/>
            <person name="Hutchinson M.I."/>
            <person name="Powell A.J."/>
            <person name="Barry K."/>
            <person name="Miller A.N."/>
            <person name="Grigoriev I.V."/>
            <person name="Debuchy R."/>
            <person name="Gladieux P."/>
            <person name="Thoren M.H."/>
            <person name="Johannesson H."/>
        </authorList>
    </citation>
    <scope>NUCLEOTIDE SEQUENCE</scope>
    <source>
        <strain evidence="5">CBS 359.72</strain>
    </source>
</reference>
<keyword evidence="6" id="KW-1185">Reference proteome</keyword>
<evidence type="ECO:0000313" key="6">
    <source>
        <dbReference type="Proteomes" id="UP001303647"/>
    </source>
</evidence>
<evidence type="ECO:0000256" key="1">
    <source>
        <dbReference type="ARBA" id="ARBA00008361"/>
    </source>
</evidence>
<protein>
    <submittedName>
        <fullName evidence="5">Methyltransferase</fullName>
    </submittedName>
</protein>
<dbReference type="AlphaFoldDB" id="A0AAN7CNJ5"/>
<gene>
    <name evidence="5" type="ORF">C7999DRAFT_43030</name>
</gene>
<dbReference type="SUPFAM" id="SSF53335">
    <property type="entry name" value="S-adenosyl-L-methionine-dependent methyltransferases"/>
    <property type="match status" value="1"/>
</dbReference>
<evidence type="ECO:0000313" key="5">
    <source>
        <dbReference type="EMBL" id="KAK4245428.1"/>
    </source>
</evidence>
<evidence type="ECO:0000256" key="2">
    <source>
        <dbReference type="ARBA" id="ARBA00022603"/>
    </source>
</evidence>
<dbReference type="InterPro" id="IPR029063">
    <property type="entry name" value="SAM-dependent_MTases_sf"/>
</dbReference>
<proteinExistence type="inferred from homology"/>
<keyword evidence="3" id="KW-0808">Transferase</keyword>
<dbReference type="PANTHER" id="PTHR44942">
    <property type="entry name" value="METHYLTRANSF_11 DOMAIN-CONTAINING PROTEIN"/>
    <property type="match status" value="1"/>
</dbReference>
<comment type="caution">
    <text evidence="5">The sequence shown here is derived from an EMBL/GenBank/DDBJ whole genome shotgun (WGS) entry which is preliminary data.</text>
</comment>
<dbReference type="PANTHER" id="PTHR44942:SF4">
    <property type="entry name" value="METHYLTRANSFERASE TYPE 11 DOMAIN-CONTAINING PROTEIN"/>
    <property type="match status" value="1"/>
</dbReference>
<name>A0AAN7CNJ5_9PEZI</name>
<comment type="similarity">
    <text evidence="1">Belongs to the methyltransferase superfamily.</text>
</comment>
<evidence type="ECO:0000259" key="4">
    <source>
        <dbReference type="Pfam" id="PF08241"/>
    </source>
</evidence>
<dbReference type="Pfam" id="PF08241">
    <property type="entry name" value="Methyltransf_11"/>
    <property type="match status" value="1"/>
</dbReference>
<dbReference type="GO" id="GO:0032259">
    <property type="term" value="P:methylation"/>
    <property type="evidence" value="ECO:0007669"/>
    <property type="project" value="UniProtKB-KW"/>
</dbReference>
<dbReference type="InterPro" id="IPR013216">
    <property type="entry name" value="Methyltransf_11"/>
</dbReference>
<reference evidence="5" key="1">
    <citation type="journal article" date="2023" name="Mol. Phylogenet. Evol.">
        <title>Genome-scale phylogeny and comparative genomics of the fungal order Sordariales.</title>
        <authorList>
            <person name="Hensen N."/>
            <person name="Bonometti L."/>
            <person name="Westerberg I."/>
            <person name="Brannstrom I.O."/>
            <person name="Guillou S."/>
            <person name="Cros-Aarteil S."/>
            <person name="Calhoun S."/>
            <person name="Haridas S."/>
            <person name="Kuo A."/>
            <person name="Mondo S."/>
            <person name="Pangilinan J."/>
            <person name="Riley R."/>
            <person name="LaButti K."/>
            <person name="Andreopoulos B."/>
            <person name="Lipzen A."/>
            <person name="Chen C."/>
            <person name="Yan M."/>
            <person name="Daum C."/>
            <person name="Ng V."/>
            <person name="Clum A."/>
            <person name="Steindorff A."/>
            <person name="Ohm R.A."/>
            <person name="Martin F."/>
            <person name="Silar P."/>
            <person name="Natvig D.O."/>
            <person name="Lalanne C."/>
            <person name="Gautier V."/>
            <person name="Ament-Velasquez S.L."/>
            <person name="Kruys A."/>
            <person name="Hutchinson M.I."/>
            <person name="Powell A.J."/>
            <person name="Barry K."/>
            <person name="Miller A.N."/>
            <person name="Grigoriev I.V."/>
            <person name="Debuchy R."/>
            <person name="Gladieux P."/>
            <person name="Hiltunen Thoren M."/>
            <person name="Johannesson H."/>
        </authorList>
    </citation>
    <scope>NUCLEOTIDE SEQUENCE</scope>
    <source>
        <strain evidence="5">CBS 359.72</strain>
    </source>
</reference>
<dbReference type="InterPro" id="IPR051052">
    <property type="entry name" value="Diverse_substrate_MTase"/>
</dbReference>
<dbReference type="EMBL" id="MU857701">
    <property type="protein sequence ID" value="KAK4245428.1"/>
    <property type="molecule type" value="Genomic_DNA"/>
</dbReference>
<keyword evidence="2 5" id="KW-0489">Methyltransferase</keyword>
<sequence length="347" mass="38232">MSIFGRTTFSSAGYAAFRPSYPPELFNRVLTFHHANNHNSNHSSQKLVNDGGASPFSSSTPTKTLLDLGCGHGPVARALAPHFTSIIAVDPSAGMIEQARKLTSDPKITFRRGGAEDLSFLPDASVDCAVAGQAAHWFDYARAWPELARVVKPGGTLAFWGYKDHVIVGPRPRVSAAATAATTAVYERFTYGEAEPAPGWESMARFWEMPGRGVLRDSLRAVVPPVADWERVTRIAWDPDRKRARTAGEAEVDDVLAGAPEEALWLRKTLRLGELEGYLRTFSAFHGWQSAHPEKKSRAEGGEGDIIDLMFDEMVAAVPEWRDKGDEWKKVEVEVVWGTILLMAKRK</sequence>
<dbReference type="CDD" id="cd02440">
    <property type="entry name" value="AdoMet_MTases"/>
    <property type="match status" value="1"/>
</dbReference>
<organism evidence="5 6">
    <name type="scientific">Corynascus novoguineensis</name>
    <dbReference type="NCBI Taxonomy" id="1126955"/>
    <lineage>
        <taxon>Eukaryota</taxon>
        <taxon>Fungi</taxon>
        <taxon>Dikarya</taxon>
        <taxon>Ascomycota</taxon>
        <taxon>Pezizomycotina</taxon>
        <taxon>Sordariomycetes</taxon>
        <taxon>Sordariomycetidae</taxon>
        <taxon>Sordariales</taxon>
        <taxon>Chaetomiaceae</taxon>
        <taxon>Corynascus</taxon>
    </lineage>
</organism>
<feature type="domain" description="Methyltransferase type 11" evidence="4">
    <location>
        <begin position="66"/>
        <end position="159"/>
    </location>
</feature>
<dbReference type="GO" id="GO:0008757">
    <property type="term" value="F:S-adenosylmethionine-dependent methyltransferase activity"/>
    <property type="evidence" value="ECO:0007669"/>
    <property type="project" value="InterPro"/>
</dbReference>
<dbReference type="Gene3D" id="3.40.50.150">
    <property type="entry name" value="Vaccinia Virus protein VP39"/>
    <property type="match status" value="1"/>
</dbReference>